<reference evidence="2" key="1">
    <citation type="journal article" date="2013" name="Genome Announc.">
        <title>Whole-Genome Sequencing of Lactobacillus shenzhenensis Strain LY-73T.</title>
        <authorList>
            <person name="Lin Z."/>
            <person name="Liu Z."/>
            <person name="Yang R."/>
            <person name="Zou Y."/>
            <person name="Wan D."/>
            <person name="Chen J."/>
            <person name="Guo M."/>
            <person name="Zhao J."/>
            <person name="Fang C."/>
            <person name="Yang R."/>
            <person name="Liu F."/>
        </authorList>
    </citation>
    <scope>NUCLEOTIDE SEQUENCE [LARGE SCALE GENOMIC DNA]</scope>
    <source>
        <strain evidence="2">LY-73</strain>
    </source>
</reference>
<evidence type="ECO:0000313" key="1">
    <source>
        <dbReference type="EMBL" id="ERL65362.1"/>
    </source>
</evidence>
<dbReference type="STRING" id="1231336.L248_2761"/>
<dbReference type="Proteomes" id="UP000030647">
    <property type="component" value="Unassembled WGS sequence"/>
</dbReference>
<proteinExistence type="predicted"/>
<accession>U4TVE8</accession>
<dbReference type="RefSeq" id="WP_022529348.1">
    <property type="nucleotide sequence ID" value="NZ_KI271587.1"/>
</dbReference>
<dbReference type="AlphaFoldDB" id="U4TVE8"/>
<dbReference type="HOGENOM" id="CLU_2117935_0_0_9"/>
<gene>
    <name evidence="1" type="ORF">L248_2761</name>
</gene>
<organism evidence="1 2">
    <name type="scientific">Schleiferilactobacillus shenzhenensis LY-73</name>
    <dbReference type="NCBI Taxonomy" id="1231336"/>
    <lineage>
        <taxon>Bacteria</taxon>
        <taxon>Bacillati</taxon>
        <taxon>Bacillota</taxon>
        <taxon>Bacilli</taxon>
        <taxon>Lactobacillales</taxon>
        <taxon>Lactobacillaceae</taxon>
        <taxon>Schleiferilactobacillus</taxon>
    </lineage>
</organism>
<evidence type="ECO:0000313" key="2">
    <source>
        <dbReference type="Proteomes" id="UP000030647"/>
    </source>
</evidence>
<dbReference type="EMBL" id="KI271587">
    <property type="protein sequence ID" value="ERL65362.1"/>
    <property type="molecule type" value="Genomic_DNA"/>
</dbReference>
<dbReference type="OrthoDB" id="2328055at2"/>
<name>U4TVE8_9LACO</name>
<sequence length="114" mass="12496">MTIQTTVITTDKTKLTADLGMYLEKTFPGKQFSRTTDRYEGVAERLTASGVQDELAEIIGYYPEASAVELKATHVSETNDVTLTLTVVYPDVQGPRTETIQVPLRVAELAADAE</sequence>
<keyword evidence="2" id="KW-1185">Reference proteome</keyword>
<protein>
    <submittedName>
        <fullName evidence="1">Uncharacterized protein</fullName>
    </submittedName>
</protein>